<dbReference type="Pfam" id="PF12802">
    <property type="entry name" value="MarR_2"/>
    <property type="match status" value="1"/>
</dbReference>
<sequence>MQSEMIGVAIDNVEKKQNDSDIKPHYLEALTLIERLHRRLLDVIKDEFDRAGEPEVNSVQALLLFNIGDDELTAGELKTRGFYHGSNVSYNLKKLVDAGYVAHERSKTDRRSVRVKLTERGQSIRAKVDKLYDRQMQSIQNLAGFDADEFQRINKALVRLERFWTDQILYRM</sequence>
<evidence type="ECO:0000256" key="3">
    <source>
        <dbReference type="ARBA" id="ARBA00023163"/>
    </source>
</evidence>
<dbReference type="PANTHER" id="PTHR33164:SF102">
    <property type="entry name" value="TRANSCRIPTIONAL REGULATORY PROTEIN"/>
    <property type="match status" value="1"/>
</dbReference>
<dbReference type="InterPro" id="IPR036388">
    <property type="entry name" value="WH-like_DNA-bd_sf"/>
</dbReference>
<dbReference type="PANTHER" id="PTHR33164">
    <property type="entry name" value="TRANSCRIPTIONAL REGULATOR, MARR FAMILY"/>
    <property type="match status" value="1"/>
</dbReference>
<keyword evidence="2" id="KW-0238">DNA-binding</keyword>
<dbReference type="GO" id="GO:0003700">
    <property type="term" value="F:DNA-binding transcription factor activity"/>
    <property type="evidence" value="ECO:0007669"/>
    <property type="project" value="InterPro"/>
</dbReference>
<dbReference type="Gene3D" id="1.10.10.10">
    <property type="entry name" value="Winged helix-like DNA-binding domain superfamily/Winged helix DNA-binding domain"/>
    <property type="match status" value="1"/>
</dbReference>
<proteinExistence type="predicted"/>
<dbReference type="NCBIfam" id="NF047395">
    <property type="entry name" value="TransRegLtdR"/>
    <property type="match status" value="1"/>
</dbReference>
<reference evidence="5" key="1">
    <citation type="submission" date="2018-06" db="EMBL/GenBank/DDBJ databases">
        <authorList>
            <person name="Zhirakovskaya E."/>
        </authorList>
    </citation>
    <scope>NUCLEOTIDE SEQUENCE</scope>
</reference>
<dbReference type="SMART" id="SM00347">
    <property type="entry name" value="HTH_MARR"/>
    <property type="match status" value="1"/>
</dbReference>
<feature type="domain" description="HTH marR-type" evidence="4">
    <location>
        <begin position="26"/>
        <end position="162"/>
    </location>
</feature>
<dbReference type="InterPro" id="IPR039422">
    <property type="entry name" value="MarR/SlyA-like"/>
</dbReference>
<organism evidence="5">
    <name type="scientific">hydrothermal vent metagenome</name>
    <dbReference type="NCBI Taxonomy" id="652676"/>
    <lineage>
        <taxon>unclassified sequences</taxon>
        <taxon>metagenomes</taxon>
        <taxon>ecological metagenomes</taxon>
    </lineage>
</organism>
<evidence type="ECO:0000256" key="1">
    <source>
        <dbReference type="ARBA" id="ARBA00023015"/>
    </source>
</evidence>
<dbReference type="InterPro" id="IPR023187">
    <property type="entry name" value="Tscrpt_reg_MarR-type_CS"/>
</dbReference>
<dbReference type="InterPro" id="IPR036390">
    <property type="entry name" value="WH_DNA-bd_sf"/>
</dbReference>
<dbReference type="PROSITE" id="PS50995">
    <property type="entry name" value="HTH_MARR_2"/>
    <property type="match status" value="1"/>
</dbReference>
<name>A0A3B0RE20_9ZZZZ</name>
<protein>
    <submittedName>
        <fullName evidence="5">Transcriptional regulator, MarR family</fullName>
    </submittedName>
</protein>
<evidence type="ECO:0000259" key="4">
    <source>
        <dbReference type="PROSITE" id="PS50995"/>
    </source>
</evidence>
<dbReference type="InterPro" id="IPR000835">
    <property type="entry name" value="HTH_MarR-typ"/>
</dbReference>
<dbReference type="PRINTS" id="PR00598">
    <property type="entry name" value="HTHMARR"/>
</dbReference>
<dbReference type="PROSITE" id="PS01117">
    <property type="entry name" value="HTH_MARR_1"/>
    <property type="match status" value="1"/>
</dbReference>
<keyword evidence="1" id="KW-0805">Transcription regulation</keyword>
<dbReference type="GO" id="GO:0006950">
    <property type="term" value="P:response to stress"/>
    <property type="evidence" value="ECO:0007669"/>
    <property type="project" value="TreeGrafter"/>
</dbReference>
<gene>
    <name evidence="5" type="ORF">MNBD_ALPHA08-1521</name>
</gene>
<dbReference type="EMBL" id="UOEC01000076">
    <property type="protein sequence ID" value="VAV90342.1"/>
    <property type="molecule type" value="Genomic_DNA"/>
</dbReference>
<evidence type="ECO:0000313" key="5">
    <source>
        <dbReference type="EMBL" id="VAV90342.1"/>
    </source>
</evidence>
<accession>A0A3B0RE20</accession>
<dbReference type="AlphaFoldDB" id="A0A3B0RE20"/>
<keyword evidence="3" id="KW-0804">Transcription</keyword>
<dbReference type="SUPFAM" id="SSF46785">
    <property type="entry name" value="Winged helix' DNA-binding domain"/>
    <property type="match status" value="1"/>
</dbReference>
<dbReference type="GO" id="GO:0003677">
    <property type="term" value="F:DNA binding"/>
    <property type="evidence" value="ECO:0007669"/>
    <property type="project" value="UniProtKB-KW"/>
</dbReference>
<evidence type="ECO:0000256" key="2">
    <source>
        <dbReference type="ARBA" id="ARBA00023125"/>
    </source>
</evidence>